<dbReference type="Proteomes" id="UP001139193">
    <property type="component" value="Unassembled WGS sequence"/>
</dbReference>
<evidence type="ECO:0000313" key="3">
    <source>
        <dbReference type="Proteomes" id="UP001139193"/>
    </source>
</evidence>
<dbReference type="InterPro" id="IPR037523">
    <property type="entry name" value="VOC_core"/>
</dbReference>
<dbReference type="EMBL" id="JALBGC010000002">
    <property type="protein sequence ID" value="MCI1186838.1"/>
    <property type="molecule type" value="Genomic_DNA"/>
</dbReference>
<gene>
    <name evidence="2" type="ORF">MON38_05360</name>
</gene>
<sequence length="116" mass="12582">MSKPINNSVFYVEFPATDLDATKRFYAQAFGWSFEDYGPDYVAFEDGQLAGGFYRAESVPPSSPLVVLWGDALEDSQAAVEAAGGIISKPIFAYPGGRRFHFTDPNGNELSVCGEA</sequence>
<evidence type="ECO:0000313" key="2">
    <source>
        <dbReference type="EMBL" id="MCI1186838.1"/>
    </source>
</evidence>
<dbReference type="InterPro" id="IPR052164">
    <property type="entry name" value="Anthracycline_SecMetBiosynth"/>
</dbReference>
<dbReference type="InterPro" id="IPR029068">
    <property type="entry name" value="Glyas_Bleomycin-R_OHBP_Dase"/>
</dbReference>
<reference evidence="2" key="1">
    <citation type="submission" date="2022-03" db="EMBL/GenBank/DDBJ databases">
        <title>Bacterial whole genome sequence for Hymenobacter sp. DH14.</title>
        <authorList>
            <person name="Le V."/>
        </authorList>
    </citation>
    <scope>NUCLEOTIDE SEQUENCE</scope>
    <source>
        <strain evidence="2">DH14</strain>
    </source>
</reference>
<dbReference type="SUPFAM" id="SSF54593">
    <property type="entry name" value="Glyoxalase/Bleomycin resistance protein/Dihydroxybiphenyl dioxygenase"/>
    <property type="match status" value="1"/>
</dbReference>
<comment type="caution">
    <text evidence="2">The sequence shown here is derived from an EMBL/GenBank/DDBJ whole genome shotgun (WGS) entry which is preliminary data.</text>
</comment>
<dbReference type="PANTHER" id="PTHR33993:SF1">
    <property type="entry name" value="GLYOXALASE FAMILY PROTEIN"/>
    <property type="match status" value="1"/>
</dbReference>
<accession>A0A9X1VDY9</accession>
<dbReference type="CDD" id="cd07247">
    <property type="entry name" value="SgaA_N_like"/>
    <property type="match status" value="1"/>
</dbReference>
<dbReference type="Gene3D" id="3.10.180.10">
    <property type="entry name" value="2,3-Dihydroxybiphenyl 1,2-Dioxygenase, domain 1"/>
    <property type="match status" value="1"/>
</dbReference>
<dbReference type="PANTHER" id="PTHR33993">
    <property type="entry name" value="GLYOXALASE-RELATED"/>
    <property type="match status" value="1"/>
</dbReference>
<dbReference type="RefSeq" id="WP_241935126.1">
    <property type="nucleotide sequence ID" value="NZ_JALBGC010000002.1"/>
</dbReference>
<organism evidence="2 3">
    <name type="scientific">Hymenobacter cyanobacteriorum</name>
    <dbReference type="NCBI Taxonomy" id="2926463"/>
    <lineage>
        <taxon>Bacteria</taxon>
        <taxon>Pseudomonadati</taxon>
        <taxon>Bacteroidota</taxon>
        <taxon>Cytophagia</taxon>
        <taxon>Cytophagales</taxon>
        <taxon>Hymenobacteraceae</taxon>
        <taxon>Hymenobacter</taxon>
    </lineage>
</organism>
<name>A0A9X1VDY9_9BACT</name>
<protein>
    <submittedName>
        <fullName evidence="2">VOC family protein</fullName>
    </submittedName>
</protein>
<proteinExistence type="predicted"/>
<dbReference type="PROSITE" id="PS51819">
    <property type="entry name" value="VOC"/>
    <property type="match status" value="1"/>
</dbReference>
<dbReference type="InterPro" id="IPR004360">
    <property type="entry name" value="Glyas_Fos-R_dOase_dom"/>
</dbReference>
<feature type="domain" description="VOC" evidence="1">
    <location>
        <begin position="8"/>
        <end position="115"/>
    </location>
</feature>
<evidence type="ECO:0000259" key="1">
    <source>
        <dbReference type="PROSITE" id="PS51819"/>
    </source>
</evidence>
<dbReference type="AlphaFoldDB" id="A0A9X1VDY9"/>
<keyword evidence="3" id="KW-1185">Reference proteome</keyword>
<dbReference type="Pfam" id="PF00903">
    <property type="entry name" value="Glyoxalase"/>
    <property type="match status" value="1"/>
</dbReference>